<dbReference type="Gene3D" id="2.60.120.560">
    <property type="entry name" value="Exo-inulinase, domain 1"/>
    <property type="match status" value="2"/>
</dbReference>
<feature type="domain" description="3-keto-alpha-glucoside-1,2-lyase/3-keto-2-hydroxy-glucal hydratase" evidence="2">
    <location>
        <begin position="252"/>
        <end position="437"/>
    </location>
</feature>
<feature type="domain" description="3-keto-alpha-glucoside-1,2-lyase/3-keto-2-hydroxy-glucal hydratase" evidence="2">
    <location>
        <begin position="29"/>
        <end position="234"/>
    </location>
</feature>
<dbReference type="RefSeq" id="WP_145034216.1">
    <property type="nucleotide sequence ID" value="NZ_CP036271.1"/>
</dbReference>
<keyword evidence="4" id="KW-1185">Reference proteome</keyword>
<evidence type="ECO:0000313" key="3">
    <source>
        <dbReference type="EMBL" id="QDT56792.1"/>
    </source>
</evidence>
<dbReference type="KEGG" id="ccos:Pan44_48520"/>
<evidence type="ECO:0000313" key="4">
    <source>
        <dbReference type="Proteomes" id="UP000315700"/>
    </source>
</evidence>
<evidence type="ECO:0000256" key="1">
    <source>
        <dbReference type="SAM" id="SignalP"/>
    </source>
</evidence>
<reference evidence="3 4" key="1">
    <citation type="submission" date="2019-02" db="EMBL/GenBank/DDBJ databases">
        <title>Deep-cultivation of Planctomycetes and their phenomic and genomic characterization uncovers novel biology.</title>
        <authorList>
            <person name="Wiegand S."/>
            <person name="Jogler M."/>
            <person name="Boedeker C."/>
            <person name="Pinto D."/>
            <person name="Vollmers J."/>
            <person name="Rivas-Marin E."/>
            <person name="Kohn T."/>
            <person name="Peeters S.H."/>
            <person name="Heuer A."/>
            <person name="Rast P."/>
            <person name="Oberbeckmann S."/>
            <person name="Bunk B."/>
            <person name="Jeske O."/>
            <person name="Meyerdierks A."/>
            <person name="Storesund J.E."/>
            <person name="Kallscheuer N."/>
            <person name="Luecker S."/>
            <person name="Lage O.M."/>
            <person name="Pohl T."/>
            <person name="Merkel B.J."/>
            <person name="Hornburger P."/>
            <person name="Mueller R.-W."/>
            <person name="Bruemmer F."/>
            <person name="Labrenz M."/>
            <person name="Spormann A.M."/>
            <person name="Op den Camp H."/>
            <person name="Overmann J."/>
            <person name="Amann R."/>
            <person name="Jetten M.S.M."/>
            <person name="Mascher T."/>
            <person name="Medema M.H."/>
            <person name="Devos D.P."/>
            <person name="Kaster A.-K."/>
            <person name="Ovreas L."/>
            <person name="Rohde M."/>
            <person name="Galperin M.Y."/>
            <person name="Jogler C."/>
        </authorList>
    </citation>
    <scope>NUCLEOTIDE SEQUENCE [LARGE SCALE GENOMIC DNA]</scope>
    <source>
        <strain evidence="3 4">Pan44</strain>
    </source>
</reference>
<dbReference type="OrthoDB" id="257393at2"/>
<sequence length="440" mass="48731" precursor="true">MPRFAVSLALLAALSLAAGSAFAAEPPAGYTSLFNGQDLTGWHGVKGDFNPEKYGTTPPEEMAKLREAWAKDVAENWKADGGDIYNNGKGVYLTTDKEFTDYELLIDYKTVAKADSGIYLKHTPQVQIWDWTKEADKWKNRADFGSGSLWNNSAGKPGKDALVLADKPFGEWNSFRIRQIGARTSVWLNGKLVVKHAIMENYWDKTRKTPLRHKGPVQLQTHGGEIRWKNVFVKEFTPEEANQLLAEDGEPGFVPIFNSQDFTGWQGAVDNYEVVDGALQCKPGKGGVLYTKEEYGDFKVQVEFKLPPAGNNGLAIRFPGGEGDAAYIGMTELQVLDTEDPKYAKLDPRQAHGSVYGMIPAHRGYLRPVGQWNFQEVTVKGPKITVELNGNVILDGDVSTVTEFMANKPHPGKDLAKGYFGFAGHKDPVAFRRVLIKKLD</sequence>
<gene>
    <name evidence="3" type="ORF">Pan44_48520</name>
</gene>
<feature type="signal peptide" evidence="1">
    <location>
        <begin position="1"/>
        <end position="23"/>
    </location>
</feature>
<protein>
    <recommendedName>
        <fullName evidence="2">3-keto-alpha-glucoside-1,2-lyase/3-keto-2-hydroxy-glucal hydratase domain-containing protein</fullName>
    </recommendedName>
</protein>
<dbReference type="AlphaFoldDB" id="A0A517SL02"/>
<proteinExistence type="predicted"/>
<feature type="chain" id="PRO_5022084867" description="3-keto-alpha-glucoside-1,2-lyase/3-keto-2-hydroxy-glucal hydratase domain-containing protein" evidence="1">
    <location>
        <begin position="24"/>
        <end position="440"/>
    </location>
</feature>
<dbReference type="Pfam" id="PF06439">
    <property type="entry name" value="3keto-disac_hyd"/>
    <property type="match status" value="2"/>
</dbReference>
<keyword evidence="1" id="KW-0732">Signal</keyword>
<dbReference type="GO" id="GO:0016787">
    <property type="term" value="F:hydrolase activity"/>
    <property type="evidence" value="ECO:0007669"/>
    <property type="project" value="InterPro"/>
</dbReference>
<dbReference type="InParanoid" id="A0A517SL02"/>
<evidence type="ECO:0000259" key="2">
    <source>
        <dbReference type="Pfam" id="PF06439"/>
    </source>
</evidence>
<dbReference type="EMBL" id="CP036271">
    <property type="protein sequence ID" value="QDT56792.1"/>
    <property type="molecule type" value="Genomic_DNA"/>
</dbReference>
<dbReference type="InterPro" id="IPR010496">
    <property type="entry name" value="AL/BT2_dom"/>
</dbReference>
<accession>A0A517SL02</accession>
<name>A0A517SL02_9PLAN</name>
<dbReference type="Proteomes" id="UP000315700">
    <property type="component" value="Chromosome"/>
</dbReference>
<organism evidence="3 4">
    <name type="scientific">Caulifigura coniformis</name>
    <dbReference type="NCBI Taxonomy" id="2527983"/>
    <lineage>
        <taxon>Bacteria</taxon>
        <taxon>Pseudomonadati</taxon>
        <taxon>Planctomycetota</taxon>
        <taxon>Planctomycetia</taxon>
        <taxon>Planctomycetales</taxon>
        <taxon>Planctomycetaceae</taxon>
        <taxon>Caulifigura</taxon>
    </lineage>
</organism>